<dbReference type="EMBL" id="JBEZFP010000075">
    <property type="protein sequence ID" value="MEU8136942.1"/>
    <property type="molecule type" value="Genomic_DNA"/>
</dbReference>
<keyword evidence="2" id="KW-1185">Reference proteome</keyword>
<dbReference type="InterPro" id="IPR036388">
    <property type="entry name" value="WH-like_DNA-bd_sf"/>
</dbReference>
<evidence type="ECO:0000313" key="1">
    <source>
        <dbReference type="EMBL" id="MEU8136942.1"/>
    </source>
</evidence>
<sequence>MNDTQATTATTNTAAVPATDAALAGQPVGYWTGLAHREVIAYIRSRQAEIGITQPQFWLLRNLSADDLSPDGAPQSLEELAEAMSTYLLPTDDLGPEAAALVARGWLAEEGDGRVRITPEGEAARLRVKEIGPSVRAHIHEGISDADYATTVRVLQRMIANVAGAAGESRP</sequence>
<comment type="caution">
    <text evidence="1">The sequence shown here is derived from an EMBL/GenBank/DDBJ whole genome shotgun (WGS) entry which is preliminary data.</text>
</comment>
<proteinExistence type="predicted"/>
<dbReference type="RefSeq" id="WP_358358072.1">
    <property type="nucleotide sequence ID" value="NZ_JBEZFP010000075.1"/>
</dbReference>
<dbReference type="InterPro" id="IPR036390">
    <property type="entry name" value="WH_DNA-bd_sf"/>
</dbReference>
<evidence type="ECO:0000313" key="2">
    <source>
        <dbReference type="Proteomes" id="UP001551482"/>
    </source>
</evidence>
<dbReference type="Gene3D" id="1.10.10.10">
    <property type="entry name" value="Winged helix-like DNA-binding domain superfamily/Winged helix DNA-binding domain"/>
    <property type="match status" value="1"/>
</dbReference>
<dbReference type="Proteomes" id="UP001551482">
    <property type="component" value="Unassembled WGS sequence"/>
</dbReference>
<protein>
    <submittedName>
        <fullName evidence="1">MarR family winged helix-turn-helix transcriptional regulator</fullName>
    </submittedName>
</protein>
<organism evidence="1 2">
    <name type="scientific">Streptodolium elevatio</name>
    <dbReference type="NCBI Taxonomy" id="3157996"/>
    <lineage>
        <taxon>Bacteria</taxon>
        <taxon>Bacillati</taxon>
        <taxon>Actinomycetota</taxon>
        <taxon>Actinomycetes</taxon>
        <taxon>Kitasatosporales</taxon>
        <taxon>Streptomycetaceae</taxon>
        <taxon>Streptodolium</taxon>
    </lineage>
</organism>
<name>A0ABV3DP13_9ACTN</name>
<reference evidence="1 2" key="1">
    <citation type="submission" date="2024-06" db="EMBL/GenBank/DDBJ databases">
        <title>The Natural Products Discovery Center: Release of the First 8490 Sequenced Strains for Exploring Actinobacteria Biosynthetic Diversity.</title>
        <authorList>
            <person name="Kalkreuter E."/>
            <person name="Kautsar S.A."/>
            <person name="Yang D."/>
            <person name="Bader C.D."/>
            <person name="Teijaro C.N."/>
            <person name="Fluegel L."/>
            <person name="Davis C.M."/>
            <person name="Simpson J.R."/>
            <person name="Lauterbach L."/>
            <person name="Steele A.D."/>
            <person name="Gui C."/>
            <person name="Meng S."/>
            <person name="Li G."/>
            <person name="Viehrig K."/>
            <person name="Ye F."/>
            <person name="Su P."/>
            <person name="Kiefer A.F."/>
            <person name="Nichols A."/>
            <person name="Cepeda A.J."/>
            <person name="Yan W."/>
            <person name="Fan B."/>
            <person name="Jiang Y."/>
            <person name="Adhikari A."/>
            <person name="Zheng C.-J."/>
            <person name="Schuster L."/>
            <person name="Cowan T.M."/>
            <person name="Smanski M.J."/>
            <person name="Chevrette M.G."/>
            <person name="De Carvalho L.P.S."/>
            <person name="Shen B."/>
        </authorList>
    </citation>
    <scope>NUCLEOTIDE SEQUENCE [LARGE SCALE GENOMIC DNA]</scope>
    <source>
        <strain evidence="1 2">NPDC048946</strain>
    </source>
</reference>
<gene>
    <name evidence="1" type="ORF">AB0C36_25945</name>
</gene>
<accession>A0ABV3DP13</accession>
<dbReference type="SUPFAM" id="SSF46785">
    <property type="entry name" value="Winged helix' DNA-binding domain"/>
    <property type="match status" value="1"/>
</dbReference>